<keyword evidence="3" id="KW-1185">Reference proteome</keyword>
<keyword evidence="1" id="KW-0472">Membrane</keyword>
<name>A0AAV4R8Q7_9ARAC</name>
<comment type="caution">
    <text evidence="2">The sequence shown here is derived from an EMBL/GenBank/DDBJ whole genome shotgun (WGS) entry which is preliminary data.</text>
</comment>
<gene>
    <name evidence="2" type="ORF">CDAR_27931</name>
</gene>
<feature type="transmembrane region" description="Helical" evidence="1">
    <location>
        <begin position="54"/>
        <end position="77"/>
    </location>
</feature>
<evidence type="ECO:0000313" key="2">
    <source>
        <dbReference type="EMBL" id="GIY18683.1"/>
    </source>
</evidence>
<reference evidence="2 3" key="1">
    <citation type="submission" date="2021-06" db="EMBL/GenBank/DDBJ databases">
        <title>Caerostris darwini draft genome.</title>
        <authorList>
            <person name="Kono N."/>
            <person name="Arakawa K."/>
        </authorList>
    </citation>
    <scope>NUCLEOTIDE SEQUENCE [LARGE SCALE GENOMIC DNA]</scope>
</reference>
<proteinExistence type="predicted"/>
<dbReference type="EMBL" id="BPLQ01005931">
    <property type="protein sequence ID" value="GIY18683.1"/>
    <property type="molecule type" value="Genomic_DNA"/>
</dbReference>
<dbReference type="AlphaFoldDB" id="A0AAV4R8Q7"/>
<dbReference type="Proteomes" id="UP001054837">
    <property type="component" value="Unassembled WGS sequence"/>
</dbReference>
<keyword evidence="1" id="KW-0812">Transmembrane</keyword>
<evidence type="ECO:0000313" key="3">
    <source>
        <dbReference type="Proteomes" id="UP001054837"/>
    </source>
</evidence>
<organism evidence="2 3">
    <name type="scientific">Caerostris darwini</name>
    <dbReference type="NCBI Taxonomy" id="1538125"/>
    <lineage>
        <taxon>Eukaryota</taxon>
        <taxon>Metazoa</taxon>
        <taxon>Ecdysozoa</taxon>
        <taxon>Arthropoda</taxon>
        <taxon>Chelicerata</taxon>
        <taxon>Arachnida</taxon>
        <taxon>Araneae</taxon>
        <taxon>Araneomorphae</taxon>
        <taxon>Entelegynae</taxon>
        <taxon>Araneoidea</taxon>
        <taxon>Araneidae</taxon>
        <taxon>Caerostris</taxon>
    </lineage>
</organism>
<protein>
    <submittedName>
        <fullName evidence="2">Uncharacterized protein</fullName>
    </submittedName>
</protein>
<sequence length="85" mass="9491">MHNLLFAVHLSHFRPTSDLLEPALWSFSRPNEHFVLCAQSMPFLLSLCNSGWTLWWSPLLAFISGGGCCYLLGMFGVGDVGLTFK</sequence>
<evidence type="ECO:0000256" key="1">
    <source>
        <dbReference type="SAM" id="Phobius"/>
    </source>
</evidence>
<keyword evidence="1" id="KW-1133">Transmembrane helix</keyword>
<accession>A0AAV4R8Q7</accession>